<keyword evidence="6" id="KW-1185">Reference proteome</keyword>
<organism evidence="5 6">
    <name type="scientific">Virgibacillus massiliensis</name>
    <dbReference type="NCBI Taxonomy" id="1462526"/>
    <lineage>
        <taxon>Bacteria</taxon>
        <taxon>Bacillati</taxon>
        <taxon>Bacillota</taxon>
        <taxon>Bacilli</taxon>
        <taxon>Bacillales</taxon>
        <taxon>Bacillaceae</taxon>
        <taxon>Virgibacillus</taxon>
    </lineage>
</organism>
<proteinExistence type="inferred from homology"/>
<dbReference type="GO" id="GO:0004419">
    <property type="term" value="F:hydroxymethylglutaryl-CoA lyase activity"/>
    <property type="evidence" value="ECO:0007669"/>
    <property type="project" value="TreeGrafter"/>
</dbReference>
<dbReference type="Gene3D" id="3.20.20.70">
    <property type="entry name" value="Aldolase class I"/>
    <property type="match status" value="1"/>
</dbReference>
<dbReference type="OrthoDB" id="9784013at2"/>
<dbReference type="eggNOG" id="COG0119">
    <property type="taxonomic scope" value="Bacteria"/>
</dbReference>
<dbReference type="InterPro" id="IPR000891">
    <property type="entry name" value="PYR_CT"/>
</dbReference>
<sequence length="305" mass="33520">MCQYPKHVGIKEVGPRDGLQNEDVFIDTNDKVKWINMLSESGVKEIEYSSFVHPKWIPPLADAREVGRRIKRNPDVTYSALVPNLKGLEHALETGIDVASVFMSASDTHNQKNINKSIDETYPVLKKVIHEAKDAKKAVTGYVSTVFDCPYEGRISPEQVIDVCDQLFDYGVDSISLGDTIGTAVPSQVEALLASILSRYDQEKIIMHFHDTRGMAIANMMTSIQHGITRFDSSVGGLGGCPYAKGAAGNVATNDVLYLLHGLGIETGIKEEKIQQAALYIQDKLGKSLPSKALAYQSTNYKKTV</sequence>
<dbReference type="PROSITE" id="PS50991">
    <property type="entry name" value="PYR_CT"/>
    <property type="match status" value="1"/>
</dbReference>
<evidence type="ECO:0000256" key="3">
    <source>
        <dbReference type="ARBA" id="ARBA00023239"/>
    </source>
</evidence>
<dbReference type="STRING" id="1462526.BN990_01024"/>
<dbReference type="PANTHER" id="PTHR42738">
    <property type="entry name" value="HYDROXYMETHYLGLUTARYL-COA LYASE"/>
    <property type="match status" value="1"/>
</dbReference>
<dbReference type="Proteomes" id="UP000028875">
    <property type="component" value="Unassembled WGS sequence"/>
</dbReference>
<evidence type="ECO:0000313" key="6">
    <source>
        <dbReference type="Proteomes" id="UP000028875"/>
    </source>
</evidence>
<keyword evidence="2" id="KW-0479">Metal-binding</keyword>
<dbReference type="InterPro" id="IPR043594">
    <property type="entry name" value="HMGL"/>
</dbReference>
<dbReference type="Pfam" id="PF00682">
    <property type="entry name" value="HMGL-like"/>
    <property type="match status" value="1"/>
</dbReference>
<dbReference type="CDD" id="cd07938">
    <property type="entry name" value="DRE_TIM_HMGL"/>
    <property type="match status" value="1"/>
</dbReference>
<dbReference type="InterPro" id="IPR013785">
    <property type="entry name" value="Aldolase_TIM"/>
</dbReference>
<dbReference type="GO" id="GO:0046951">
    <property type="term" value="P:ketone body biosynthetic process"/>
    <property type="evidence" value="ECO:0007669"/>
    <property type="project" value="TreeGrafter"/>
</dbReference>
<dbReference type="FunFam" id="3.20.20.70:FF:000071">
    <property type="entry name" value="Hydroxymethylglutaryl-CoA lyase"/>
    <property type="match status" value="1"/>
</dbReference>
<dbReference type="RefSeq" id="WP_038242756.1">
    <property type="nucleotide sequence ID" value="NZ_BNER01000003.1"/>
</dbReference>
<protein>
    <submittedName>
        <fullName evidence="5">Hydroxymethylglutaryl-CoA lyase YngG</fullName>
    </submittedName>
</protein>
<feature type="domain" description="Pyruvate carboxyltransferase" evidence="4">
    <location>
        <begin position="8"/>
        <end position="275"/>
    </location>
</feature>
<evidence type="ECO:0000259" key="4">
    <source>
        <dbReference type="PROSITE" id="PS50991"/>
    </source>
</evidence>
<dbReference type="GO" id="GO:0046872">
    <property type="term" value="F:metal ion binding"/>
    <property type="evidence" value="ECO:0007669"/>
    <property type="project" value="UniProtKB-KW"/>
</dbReference>
<dbReference type="NCBIfam" id="NF004283">
    <property type="entry name" value="PRK05692.1"/>
    <property type="match status" value="1"/>
</dbReference>
<accession>A0A024Q9W9</accession>
<dbReference type="PANTHER" id="PTHR42738:SF7">
    <property type="entry name" value="HYDROXYMETHYLGLUTARYL-COA LYASE"/>
    <property type="match status" value="1"/>
</dbReference>
<comment type="similarity">
    <text evidence="1">Belongs to the HMG-CoA lyase family.</text>
</comment>
<evidence type="ECO:0000256" key="2">
    <source>
        <dbReference type="ARBA" id="ARBA00022723"/>
    </source>
</evidence>
<dbReference type="GO" id="GO:0006552">
    <property type="term" value="P:L-leucine catabolic process"/>
    <property type="evidence" value="ECO:0007669"/>
    <property type="project" value="TreeGrafter"/>
</dbReference>
<reference evidence="6" key="2">
    <citation type="submission" date="2014-05" db="EMBL/GenBank/DDBJ databases">
        <title>Draft genome sequence of Virgibacillus massiliensis Vm-5.</title>
        <authorList>
            <person name="Khelaifia S."/>
            <person name="Croce O."/>
            <person name="Lagier J.C."/>
            <person name="Raoult D."/>
        </authorList>
    </citation>
    <scope>NUCLEOTIDE SEQUENCE [LARGE SCALE GENOMIC DNA]</scope>
    <source>
        <strain evidence="6">Vm-5</strain>
    </source>
</reference>
<name>A0A024Q9W9_9BACI</name>
<comment type="caution">
    <text evidence="5">The sequence shown here is derived from an EMBL/GenBank/DDBJ whole genome shotgun (WGS) entry which is preliminary data.</text>
</comment>
<evidence type="ECO:0000256" key="1">
    <source>
        <dbReference type="ARBA" id="ARBA00009405"/>
    </source>
</evidence>
<gene>
    <name evidence="5" type="primary">yngG_1</name>
    <name evidence="5" type="ORF">BN990_01024</name>
</gene>
<reference evidence="5 6" key="1">
    <citation type="submission" date="2014-03" db="EMBL/GenBank/DDBJ databases">
        <authorList>
            <person name="Urmite Genomes U."/>
        </authorList>
    </citation>
    <scope>NUCLEOTIDE SEQUENCE [LARGE SCALE GENOMIC DNA]</scope>
    <source>
        <strain evidence="5 6">Vm-5</strain>
    </source>
</reference>
<dbReference type="EMBL" id="CCDP010000001">
    <property type="protein sequence ID" value="CDQ38751.1"/>
    <property type="molecule type" value="Genomic_DNA"/>
</dbReference>
<keyword evidence="3 5" id="KW-0456">Lyase</keyword>
<evidence type="ECO:0000313" key="5">
    <source>
        <dbReference type="EMBL" id="CDQ38751.1"/>
    </source>
</evidence>
<dbReference type="AlphaFoldDB" id="A0A024Q9W9"/>
<dbReference type="SUPFAM" id="SSF51569">
    <property type="entry name" value="Aldolase"/>
    <property type="match status" value="1"/>
</dbReference>